<dbReference type="RefSeq" id="WP_328281411.1">
    <property type="nucleotide sequence ID" value="NZ_JARTLD010000063.1"/>
</dbReference>
<protein>
    <submittedName>
        <fullName evidence="4">M23 family metallopeptidase</fullName>
    </submittedName>
</protein>
<keyword evidence="5" id="KW-1185">Reference proteome</keyword>
<dbReference type="Pfam" id="PF01551">
    <property type="entry name" value="Peptidase_M23"/>
    <property type="match status" value="1"/>
</dbReference>
<dbReference type="Gene3D" id="2.70.70.10">
    <property type="entry name" value="Glucose Permease (Domain IIA)"/>
    <property type="match status" value="1"/>
</dbReference>
<evidence type="ECO:0000259" key="3">
    <source>
        <dbReference type="Pfam" id="PF01551"/>
    </source>
</evidence>
<evidence type="ECO:0000313" key="5">
    <source>
        <dbReference type="Proteomes" id="UP001343257"/>
    </source>
</evidence>
<feature type="chain" id="PRO_5046394296" evidence="2">
    <location>
        <begin position="35"/>
        <end position="368"/>
    </location>
</feature>
<feature type="domain" description="M23ase beta-sheet core" evidence="3">
    <location>
        <begin position="236"/>
        <end position="334"/>
    </location>
</feature>
<name>A0ABU6PZ59_9BACL</name>
<evidence type="ECO:0000256" key="2">
    <source>
        <dbReference type="SAM" id="SignalP"/>
    </source>
</evidence>
<dbReference type="InterPro" id="IPR050570">
    <property type="entry name" value="Cell_wall_metabolism_enzyme"/>
</dbReference>
<keyword evidence="1 2" id="KW-0732">Signal</keyword>
<dbReference type="PANTHER" id="PTHR21666:SF289">
    <property type="entry name" value="L-ALA--D-GLU ENDOPEPTIDASE"/>
    <property type="match status" value="1"/>
</dbReference>
<proteinExistence type="predicted"/>
<organism evidence="4 5">
    <name type="scientific">Paenibacillus chibensis</name>
    <dbReference type="NCBI Taxonomy" id="59846"/>
    <lineage>
        <taxon>Bacteria</taxon>
        <taxon>Bacillati</taxon>
        <taxon>Bacillota</taxon>
        <taxon>Bacilli</taxon>
        <taxon>Bacillales</taxon>
        <taxon>Paenibacillaceae</taxon>
        <taxon>Paenibacillus</taxon>
    </lineage>
</organism>
<dbReference type="EMBL" id="JARTLD010000063">
    <property type="protein sequence ID" value="MED5020166.1"/>
    <property type="molecule type" value="Genomic_DNA"/>
</dbReference>
<dbReference type="CDD" id="cd12797">
    <property type="entry name" value="M23_peptidase"/>
    <property type="match status" value="1"/>
</dbReference>
<dbReference type="InterPro" id="IPR011055">
    <property type="entry name" value="Dup_hybrid_motif"/>
</dbReference>
<dbReference type="PANTHER" id="PTHR21666">
    <property type="entry name" value="PEPTIDASE-RELATED"/>
    <property type="match status" value="1"/>
</dbReference>
<feature type="signal peptide" evidence="2">
    <location>
        <begin position="1"/>
        <end position="34"/>
    </location>
</feature>
<dbReference type="SUPFAM" id="SSF51261">
    <property type="entry name" value="Duplicated hybrid motif"/>
    <property type="match status" value="1"/>
</dbReference>
<dbReference type="InterPro" id="IPR016047">
    <property type="entry name" value="M23ase_b-sheet_dom"/>
</dbReference>
<dbReference type="Proteomes" id="UP001343257">
    <property type="component" value="Unassembled WGS sequence"/>
</dbReference>
<evidence type="ECO:0000256" key="1">
    <source>
        <dbReference type="ARBA" id="ARBA00022729"/>
    </source>
</evidence>
<gene>
    <name evidence="4" type="ORF">P9847_23135</name>
</gene>
<reference evidence="4 5" key="1">
    <citation type="submission" date="2023-03" db="EMBL/GenBank/DDBJ databases">
        <title>Bacillus Genome Sequencing.</title>
        <authorList>
            <person name="Dunlap C."/>
        </authorList>
    </citation>
    <scope>NUCLEOTIDE SEQUENCE [LARGE SCALE GENOMIC DNA]</scope>
    <source>
        <strain evidence="4 5">NRS-52</strain>
    </source>
</reference>
<accession>A0ABU6PZ59</accession>
<comment type="caution">
    <text evidence="4">The sequence shown here is derived from an EMBL/GenBank/DDBJ whole genome shotgun (WGS) entry which is preliminary data.</text>
</comment>
<evidence type="ECO:0000313" key="4">
    <source>
        <dbReference type="EMBL" id="MED5020166.1"/>
    </source>
</evidence>
<sequence length="368" mass="41507">MKGSVSKPSKACRILICAAAAAIVLGEAASPAWGASAATPIVPAPTQTAEPLDKLSREHILASRKKLYEKAAAATHIPWYRIAAIDQYEHTLTKVHPKDRNHPKRLTGIFMNEPVWSGMFNPDPYDSNPRSIGIFNGYGKDGSGDGQADLNNDMDLLYSMASYLLRYGQSEEDFSIALWEYYHNSRSVQRIRQFSKLYEKFQTLDLSGHAFPLPISDSYAYRDTWGTGRSWGGYRIHEGTDIFAPYGMPVRSTCYGVVELKGWNPFGGWRIGIRDLENRYHYYAHLQGFEKTLNQGDIVTPGQTIGWVGSSGYGKPGTQGKFPPHLHYGIYRDNGLAEWSFDPYPLLRHWETEERQAIQKKKKKSSEQ</sequence>